<keyword evidence="2" id="KW-0808">Transferase</keyword>
<name>A0A934KJK7_9BACT</name>
<dbReference type="InterPro" id="IPR002201">
    <property type="entry name" value="Glyco_trans_9"/>
</dbReference>
<dbReference type="InterPro" id="IPR051199">
    <property type="entry name" value="LPS_LOS_Heptosyltrfase"/>
</dbReference>
<dbReference type="Pfam" id="PF01075">
    <property type="entry name" value="Glyco_transf_9"/>
    <property type="match status" value="1"/>
</dbReference>
<sequence length="348" mass="36253">MAPHTLVARLDSAGDMLLQGPAIRAVATGSSRVTLLAGPRGEAAARLLPGVDEIIVFPAPWIDAEPLRVSPAAHLDLVARITSLRVDTSVIFTSFHQSPLPLALLLRLAGVARIGAISVDYPGSLLDVRHLVDEDLHEVERSLSLAHAMGFKLPPSDDGALGVRLPLPPPELLRGLDRFVVVHPGTSAPARAWPAGHHRQLVQLLDEAGWTVVVTGSPDERVLTAQVAGNAGIDVGGRLDFAELAALLARAEVVVVGNTGPAHLTAAVGTPVVSLFAPVVPACRWRPWRVPHVLLGEQATDCAGSRARVCPVPGHPCLTSVKPLDVAAAVASLSGQERKVAVSGVSAG</sequence>
<reference evidence="3 4" key="1">
    <citation type="submission" date="2020-10" db="EMBL/GenBank/DDBJ databases">
        <title>Ca. Dormibacterota MAGs.</title>
        <authorList>
            <person name="Montgomery K."/>
        </authorList>
    </citation>
    <scope>NUCLEOTIDE SEQUENCE [LARGE SCALE GENOMIC DNA]</scope>
    <source>
        <strain evidence="3">SC8811_S16_3</strain>
    </source>
</reference>
<dbReference type="Gene3D" id="3.40.50.2000">
    <property type="entry name" value="Glycogen Phosphorylase B"/>
    <property type="match status" value="2"/>
</dbReference>
<dbReference type="SUPFAM" id="SSF53756">
    <property type="entry name" value="UDP-Glycosyltransferase/glycogen phosphorylase"/>
    <property type="match status" value="1"/>
</dbReference>
<organism evidence="3 4">
    <name type="scientific">Candidatus Dormiibacter inghamiae</name>
    <dbReference type="NCBI Taxonomy" id="3127013"/>
    <lineage>
        <taxon>Bacteria</taxon>
        <taxon>Bacillati</taxon>
        <taxon>Candidatus Dormiibacterota</taxon>
        <taxon>Candidatus Dormibacteria</taxon>
        <taxon>Candidatus Dormibacterales</taxon>
        <taxon>Candidatus Dormibacteraceae</taxon>
        <taxon>Candidatus Dormiibacter</taxon>
    </lineage>
</organism>
<dbReference type="GO" id="GO:0005829">
    <property type="term" value="C:cytosol"/>
    <property type="evidence" value="ECO:0007669"/>
    <property type="project" value="TreeGrafter"/>
</dbReference>
<dbReference type="GO" id="GO:0009244">
    <property type="term" value="P:lipopolysaccharide core region biosynthetic process"/>
    <property type="evidence" value="ECO:0007669"/>
    <property type="project" value="TreeGrafter"/>
</dbReference>
<dbReference type="CDD" id="cd03789">
    <property type="entry name" value="GT9_LPS_heptosyltransferase"/>
    <property type="match status" value="1"/>
</dbReference>
<comment type="caution">
    <text evidence="3">The sequence shown here is derived from an EMBL/GenBank/DDBJ whole genome shotgun (WGS) entry which is preliminary data.</text>
</comment>
<proteinExistence type="predicted"/>
<evidence type="ECO:0000256" key="2">
    <source>
        <dbReference type="ARBA" id="ARBA00022679"/>
    </source>
</evidence>
<dbReference type="AlphaFoldDB" id="A0A934KJK7"/>
<dbReference type="PANTHER" id="PTHR30160:SF1">
    <property type="entry name" value="LIPOPOLYSACCHARIDE 1,2-N-ACETYLGLUCOSAMINETRANSFERASE-RELATED"/>
    <property type="match status" value="1"/>
</dbReference>
<dbReference type="PANTHER" id="PTHR30160">
    <property type="entry name" value="TETRAACYLDISACCHARIDE 4'-KINASE-RELATED"/>
    <property type="match status" value="1"/>
</dbReference>
<dbReference type="Proteomes" id="UP000620075">
    <property type="component" value="Unassembled WGS sequence"/>
</dbReference>
<dbReference type="EMBL" id="JAEKNQ010000048">
    <property type="protein sequence ID" value="MBJ7603988.1"/>
    <property type="molecule type" value="Genomic_DNA"/>
</dbReference>
<accession>A0A934KJK7</accession>
<keyword evidence="1" id="KW-0328">Glycosyltransferase</keyword>
<protein>
    <submittedName>
        <fullName evidence="3">Glycosyltransferase family 9 protein</fullName>
    </submittedName>
</protein>
<dbReference type="GO" id="GO:0008713">
    <property type="term" value="F:ADP-heptose-lipopolysaccharide heptosyltransferase activity"/>
    <property type="evidence" value="ECO:0007669"/>
    <property type="project" value="TreeGrafter"/>
</dbReference>
<evidence type="ECO:0000313" key="3">
    <source>
        <dbReference type="EMBL" id="MBJ7603988.1"/>
    </source>
</evidence>
<evidence type="ECO:0000256" key="1">
    <source>
        <dbReference type="ARBA" id="ARBA00022676"/>
    </source>
</evidence>
<dbReference type="RefSeq" id="WP_338180845.1">
    <property type="nucleotide sequence ID" value="NZ_JAEKNQ010000048.1"/>
</dbReference>
<evidence type="ECO:0000313" key="4">
    <source>
        <dbReference type="Proteomes" id="UP000620075"/>
    </source>
</evidence>
<gene>
    <name evidence="3" type="ORF">JF888_12460</name>
</gene>